<dbReference type="InterPro" id="IPR010906">
    <property type="entry name" value="Phage_lambda_Nu1_terminase-ssu"/>
</dbReference>
<evidence type="ECO:0000313" key="2">
    <source>
        <dbReference type="Proteomes" id="UP000184066"/>
    </source>
</evidence>
<name>A0A1M7U242_9RHOB</name>
<dbReference type="SUPFAM" id="SSF46955">
    <property type="entry name" value="Putative DNA-binding domain"/>
    <property type="match status" value="1"/>
</dbReference>
<dbReference type="Gene3D" id="1.10.10.10">
    <property type="entry name" value="Winged helix-like DNA-binding domain superfamily/Winged helix DNA-binding domain"/>
    <property type="match status" value="1"/>
</dbReference>
<dbReference type="STRING" id="1189325.SAMN04488119_101392"/>
<proteinExistence type="predicted"/>
<keyword evidence="2" id="KW-1185">Reference proteome</keyword>
<reference evidence="1 2" key="1">
    <citation type="submission" date="2016-12" db="EMBL/GenBank/DDBJ databases">
        <authorList>
            <person name="Song W.-J."/>
            <person name="Kurnit D.M."/>
        </authorList>
    </citation>
    <scope>NUCLEOTIDE SEQUENCE [LARGE SCALE GENOMIC DNA]</scope>
    <source>
        <strain evidence="1 2">CGMCC 1.10808</strain>
    </source>
</reference>
<protein>
    <submittedName>
        <fullName evidence="1">Phage DNA packaging protein, Nu1 subunit of terminase</fullName>
    </submittedName>
</protein>
<dbReference type="Proteomes" id="UP000184066">
    <property type="component" value="Unassembled WGS sequence"/>
</dbReference>
<dbReference type="AlphaFoldDB" id="A0A1M7U242"/>
<gene>
    <name evidence="1" type="ORF">SAMN05216200_11430</name>
</gene>
<dbReference type="EMBL" id="FRDL01000014">
    <property type="protein sequence ID" value="SHN76983.1"/>
    <property type="molecule type" value="Genomic_DNA"/>
</dbReference>
<sequence>MAEYPLPAGVPDAVVNKYQLADALGKSQTTLDAWRRAGMPVESEGTNGRSYEFRLSVCFAWMAKRDAEEAAARLQAEGAAQQLRLALVGEDSAGGARVGLTPRQQREILELEHAYMIAARDRGELMRAEDVAEGIQDLLAAIRDGLDALPDRLGRECGLDGAAIEAAQRICDDVLDGARREILGMIGHAGAAAD</sequence>
<dbReference type="InterPro" id="IPR009061">
    <property type="entry name" value="DNA-bd_dom_put_sf"/>
</dbReference>
<dbReference type="InterPro" id="IPR036388">
    <property type="entry name" value="WH-like_DNA-bd_sf"/>
</dbReference>
<evidence type="ECO:0000313" key="1">
    <source>
        <dbReference type="EMBL" id="SHN76983.1"/>
    </source>
</evidence>
<accession>A0A1M7U242</accession>
<organism evidence="1 2">
    <name type="scientific">Oceanicella actignis</name>
    <dbReference type="NCBI Taxonomy" id="1189325"/>
    <lineage>
        <taxon>Bacteria</taxon>
        <taxon>Pseudomonadati</taxon>
        <taxon>Pseudomonadota</taxon>
        <taxon>Alphaproteobacteria</taxon>
        <taxon>Rhodobacterales</taxon>
        <taxon>Paracoccaceae</taxon>
        <taxon>Oceanicella</taxon>
    </lineage>
</organism>
<dbReference type="Pfam" id="PF07471">
    <property type="entry name" value="Phage_Nu1"/>
    <property type="match status" value="1"/>
</dbReference>